<feature type="region of interest" description="Disordered" evidence="9">
    <location>
        <begin position="271"/>
        <end position="294"/>
    </location>
</feature>
<organism evidence="11 12">
    <name type="scientific">Malassezia cuniculi</name>
    <dbReference type="NCBI Taxonomy" id="948313"/>
    <lineage>
        <taxon>Eukaryota</taxon>
        <taxon>Fungi</taxon>
        <taxon>Dikarya</taxon>
        <taxon>Basidiomycota</taxon>
        <taxon>Ustilaginomycotina</taxon>
        <taxon>Malasseziomycetes</taxon>
        <taxon>Malasseziales</taxon>
        <taxon>Malasseziaceae</taxon>
        <taxon>Malassezia</taxon>
    </lineage>
</organism>
<evidence type="ECO:0000313" key="11">
    <source>
        <dbReference type="EMBL" id="WFD33853.1"/>
    </source>
</evidence>
<evidence type="ECO:0000256" key="4">
    <source>
        <dbReference type="ARBA" id="ARBA00022737"/>
    </source>
</evidence>
<dbReference type="PANTHER" id="PTHR12226:SF2">
    <property type="entry name" value="MANNOSE-P-DOLICHOL UTILIZATION DEFECT 1 PROTEIN"/>
    <property type="match status" value="1"/>
</dbReference>
<protein>
    <recommendedName>
        <fullName evidence="8">Mannose-P-dolichol utilization defect 1 protein homolog</fullName>
    </recommendedName>
</protein>
<dbReference type="PANTHER" id="PTHR12226">
    <property type="entry name" value="MANNOSE-P-DOLICHOL UTILIZATION DEFECT 1 LEC35 -RELATED"/>
    <property type="match status" value="1"/>
</dbReference>
<evidence type="ECO:0000256" key="6">
    <source>
        <dbReference type="ARBA" id="ARBA00023136"/>
    </source>
</evidence>
<proteinExistence type="inferred from homology"/>
<keyword evidence="2" id="KW-0813">Transport</keyword>
<keyword evidence="6 8" id="KW-0472">Membrane</keyword>
<evidence type="ECO:0000256" key="1">
    <source>
        <dbReference type="ARBA" id="ARBA00004141"/>
    </source>
</evidence>
<dbReference type="GO" id="GO:0016020">
    <property type="term" value="C:membrane"/>
    <property type="evidence" value="ECO:0007669"/>
    <property type="project" value="UniProtKB-SubCell"/>
</dbReference>
<dbReference type="AlphaFoldDB" id="A0AAF0J550"/>
<evidence type="ECO:0000313" key="12">
    <source>
        <dbReference type="Proteomes" id="UP001219933"/>
    </source>
</evidence>
<feature type="transmembrane region" description="Helical" evidence="10">
    <location>
        <begin position="77"/>
        <end position="100"/>
    </location>
</feature>
<comment type="similarity">
    <text evidence="7 8">Belongs to the MPDU1 (TC 2.A.43.3) family.</text>
</comment>
<dbReference type="PIRSF" id="PIRSF023381">
    <property type="entry name" value="MannP-dilichol_defect-1p"/>
    <property type="match status" value="1"/>
</dbReference>
<evidence type="ECO:0000256" key="7">
    <source>
        <dbReference type="ARBA" id="ARBA00038475"/>
    </source>
</evidence>
<sequence>MTNVLQTLTHALPTFLLDWARAILGQQCFNVLVWDANLTDLPCLRLGLSKGLGLGIVVFGSIVKLPQIYKIVHSRSARGISLAMYILEVIAYTISLIYAVRLRIPFSTYGENASLTVQNMVITLLIMWYSPMDGVSHRVTAFCRRKGVSTNAFYVVVGAAAMVIGTLLLISDKAVPPPLLQLLQLLTIPVSLASKVPQILELHRDKATGQLSILVVFCQLAGTMARVFTTLTETGDRLLFWGFALATVFNAVIAAQVILYWNGNARQANTRWEDTPTKRGELPLVHPRGGPKRD</sequence>
<feature type="transmembrane region" description="Helical" evidence="10">
    <location>
        <begin position="112"/>
        <end position="130"/>
    </location>
</feature>
<feature type="transmembrane region" description="Helical" evidence="10">
    <location>
        <begin position="238"/>
        <end position="261"/>
    </location>
</feature>
<dbReference type="Gene3D" id="1.20.1280.290">
    <property type="match status" value="2"/>
</dbReference>
<evidence type="ECO:0000256" key="2">
    <source>
        <dbReference type="ARBA" id="ARBA00022448"/>
    </source>
</evidence>
<gene>
    <name evidence="11" type="ORF">MCUN1_000676</name>
</gene>
<dbReference type="Proteomes" id="UP001219933">
    <property type="component" value="Chromosome 1"/>
</dbReference>
<dbReference type="InterPro" id="IPR016817">
    <property type="entry name" value="MannP-dilichol_defect-1"/>
</dbReference>
<keyword evidence="3 8" id="KW-0812">Transmembrane</keyword>
<accession>A0AAF0J550</accession>
<reference evidence="11" key="1">
    <citation type="submission" date="2023-03" db="EMBL/GenBank/DDBJ databases">
        <title>Mating type loci evolution in Malassezia.</title>
        <authorList>
            <person name="Coelho M.A."/>
        </authorList>
    </citation>
    <scope>NUCLEOTIDE SEQUENCE</scope>
    <source>
        <strain evidence="11">CBS 11721</strain>
    </source>
</reference>
<evidence type="ECO:0000256" key="8">
    <source>
        <dbReference type="PIRNR" id="PIRNR023381"/>
    </source>
</evidence>
<comment type="subcellular location">
    <subcellularLocation>
        <location evidence="1 8">Membrane</location>
        <topology evidence="1 8">Multi-pass membrane protein</topology>
    </subcellularLocation>
</comment>
<evidence type="ECO:0000256" key="5">
    <source>
        <dbReference type="ARBA" id="ARBA00022989"/>
    </source>
</evidence>
<dbReference type="SMART" id="SM00679">
    <property type="entry name" value="CTNS"/>
    <property type="match status" value="2"/>
</dbReference>
<feature type="transmembrane region" description="Helical" evidence="10">
    <location>
        <begin position="151"/>
        <end position="170"/>
    </location>
</feature>
<evidence type="ECO:0000256" key="10">
    <source>
        <dbReference type="SAM" id="Phobius"/>
    </source>
</evidence>
<dbReference type="EMBL" id="CP119877">
    <property type="protein sequence ID" value="WFD33853.1"/>
    <property type="molecule type" value="Genomic_DNA"/>
</dbReference>
<feature type="compositionally biased region" description="Basic and acidic residues" evidence="9">
    <location>
        <begin position="271"/>
        <end position="281"/>
    </location>
</feature>
<name>A0AAF0J550_9BASI</name>
<dbReference type="Pfam" id="PF04193">
    <property type="entry name" value="PQ-loop"/>
    <property type="match status" value="2"/>
</dbReference>
<keyword evidence="5 8" id="KW-1133">Transmembrane helix</keyword>
<keyword evidence="12" id="KW-1185">Reference proteome</keyword>
<dbReference type="InterPro" id="IPR006603">
    <property type="entry name" value="PQ-loop_rpt"/>
</dbReference>
<evidence type="ECO:0000256" key="3">
    <source>
        <dbReference type="ARBA" id="ARBA00022692"/>
    </source>
</evidence>
<evidence type="ECO:0000256" key="9">
    <source>
        <dbReference type="SAM" id="MobiDB-lite"/>
    </source>
</evidence>
<keyword evidence="4" id="KW-0677">Repeat</keyword>